<feature type="transmembrane region" description="Helical" evidence="1">
    <location>
        <begin position="392"/>
        <end position="411"/>
    </location>
</feature>
<dbReference type="EMBL" id="MZXW01000004">
    <property type="protein sequence ID" value="RXT54283.1"/>
    <property type="molecule type" value="Genomic_DNA"/>
</dbReference>
<accession>A0A4Q1VS34</accession>
<evidence type="ECO:0000313" key="3">
    <source>
        <dbReference type="Proteomes" id="UP000290819"/>
    </source>
</evidence>
<proteinExistence type="predicted"/>
<comment type="caution">
    <text evidence="2">The sequence shown here is derived from an EMBL/GenBank/DDBJ whole genome shotgun (WGS) entry which is preliminary data.</text>
</comment>
<gene>
    <name evidence="2" type="ORF">B5V03_02275</name>
</gene>
<feature type="transmembrane region" description="Helical" evidence="1">
    <location>
        <begin position="177"/>
        <end position="197"/>
    </location>
</feature>
<reference evidence="2 3" key="1">
    <citation type="submission" date="2017-03" db="EMBL/GenBank/DDBJ databases">
        <authorList>
            <person name="Safronova V.I."/>
            <person name="Sazanova A.L."/>
            <person name="Chirak E.R."/>
        </authorList>
    </citation>
    <scope>NUCLEOTIDE SEQUENCE [LARGE SCALE GENOMIC DNA]</scope>
    <source>
        <strain evidence="2 3">Opo-243</strain>
    </source>
</reference>
<feature type="transmembrane region" description="Helical" evidence="1">
    <location>
        <begin position="479"/>
        <end position="496"/>
    </location>
</feature>
<keyword evidence="1" id="KW-1133">Transmembrane helix</keyword>
<dbReference type="SUPFAM" id="SSF53474">
    <property type="entry name" value="alpha/beta-Hydrolases"/>
    <property type="match status" value="1"/>
</dbReference>
<keyword evidence="1" id="KW-0812">Transmembrane</keyword>
<feature type="transmembrane region" description="Helical" evidence="1">
    <location>
        <begin position="39"/>
        <end position="72"/>
    </location>
</feature>
<feature type="transmembrane region" description="Helical" evidence="1">
    <location>
        <begin position="432"/>
        <end position="459"/>
    </location>
</feature>
<feature type="transmembrane region" description="Helical" evidence="1">
    <location>
        <begin position="209"/>
        <end position="229"/>
    </location>
</feature>
<dbReference type="AlphaFoldDB" id="A0A4Q1VS34"/>
<dbReference type="InterPro" id="IPR029058">
    <property type="entry name" value="AB_hydrolase_fold"/>
</dbReference>
<keyword evidence="1" id="KW-0472">Membrane</keyword>
<protein>
    <submittedName>
        <fullName evidence="2">Uncharacterized protein</fullName>
    </submittedName>
</protein>
<organism evidence="2 3">
    <name type="scientific">Bradyrhizobium betae</name>
    <dbReference type="NCBI Taxonomy" id="244734"/>
    <lineage>
        <taxon>Bacteria</taxon>
        <taxon>Pseudomonadati</taxon>
        <taxon>Pseudomonadota</taxon>
        <taxon>Alphaproteobacteria</taxon>
        <taxon>Hyphomicrobiales</taxon>
        <taxon>Nitrobacteraceae</taxon>
        <taxon>Bradyrhizobium</taxon>
    </lineage>
</organism>
<sequence length="508" mass="57045">MRFLPWLCFAFFARRLRIAVTFASAWMREPHRYRAIFVAWYLLKALFCFVAVAFMCPAAFVLELALVALLIVDFLPIEAVQNVVKRINLAISAILGDCFIFASSDFRQQAVASKLSRDLSWLEENCNRIVIVAHSQGAAVTYLALRQYGRRKVNLFISFGAGILKLFQLSRPEHRDTILLVAFVAFFLALTEIYVFAAVTGLSRTPIPIWSAMLMIPLMIIGILLGISLTSEEGAQEIEARTSEFKEQGLHWVDFYAALDPVPNGPLLLPTPEDLNSSRGPESIQLCNQLSILADHTSYMTNRDEFLPMVVEAIGRYSGTNVRLPKRDYFDICWASAFRRIRITIEKTDQTILLVALFAYLFERRTFEALGTWLVGLTQVACGYAEGTAGCWQHSATITGLAALIAIYLILRMTVQALHWAGASLSRSVTQLFIFLFAAISHSVTCVTLSFAVLLYHAPFSWVVWLYKFVGERELSVEAFQGIYLGLAVGLIVTAFDGTRAYFERVNN</sequence>
<keyword evidence="3" id="KW-1185">Reference proteome</keyword>
<evidence type="ECO:0000256" key="1">
    <source>
        <dbReference type="SAM" id="Phobius"/>
    </source>
</evidence>
<dbReference type="Proteomes" id="UP000290819">
    <property type="component" value="Unassembled WGS sequence"/>
</dbReference>
<name>A0A4Q1VS34_9BRAD</name>
<evidence type="ECO:0000313" key="2">
    <source>
        <dbReference type="EMBL" id="RXT54283.1"/>
    </source>
</evidence>